<dbReference type="GO" id="GO:0004674">
    <property type="term" value="F:protein serine/threonine kinase activity"/>
    <property type="evidence" value="ECO:0007669"/>
    <property type="project" value="UniProtKB-KW"/>
</dbReference>
<feature type="domain" description="AGC-kinase C-terminal" evidence="7">
    <location>
        <begin position="54"/>
        <end position="122"/>
    </location>
</feature>
<dbReference type="InterPro" id="IPR050839">
    <property type="entry name" value="Rho-assoc_Ser/Thr_Kinase"/>
</dbReference>
<dbReference type="Gene3D" id="3.30.200.20">
    <property type="entry name" value="Phosphorylase Kinase, domain 1"/>
    <property type="match status" value="1"/>
</dbReference>
<dbReference type="InterPro" id="IPR000961">
    <property type="entry name" value="AGC-kinase_C"/>
</dbReference>
<dbReference type="WBParaSite" id="PDA_v2.g23622.t1">
    <property type="protein sequence ID" value="PDA_v2.g23622.t1"/>
    <property type="gene ID" value="PDA_v2.g23622"/>
</dbReference>
<dbReference type="PROSITE" id="PS51285">
    <property type="entry name" value="AGC_KINASE_CTER"/>
    <property type="match status" value="1"/>
</dbReference>
<dbReference type="SUPFAM" id="SSF56112">
    <property type="entry name" value="Protein kinase-like (PK-like)"/>
    <property type="match status" value="1"/>
</dbReference>
<evidence type="ECO:0000256" key="2">
    <source>
        <dbReference type="ARBA" id="ARBA00022527"/>
    </source>
</evidence>
<dbReference type="InterPro" id="IPR011009">
    <property type="entry name" value="Kinase-like_dom_sf"/>
</dbReference>
<keyword evidence="5" id="KW-0418">Kinase</keyword>
<evidence type="ECO:0000313" key="8">
    <source>
        <dbReference type="Proteomes" id="UP000887578"/>
    </source>
</evidence>
<protein>
    <recommendedName>
        <fullName evidence="1">non-specific serine/threonine protein kinase</fullName>
        <ecNumber evidence="1">2.7.11.1</ecNumber>
    </recommendedName>
</protein>
<evidence type="ECO:0000256" key="6">
    <source>
        <dbReference type="ARBA" id="ARBA00022840"/>
    </source>
</evidence>
<keyword evidence="6" id="KW-0067">ATP-binding</keyword>
<dbReference type="GO" id="GO:0005524">
    <property type="term" value="F:ATP binding"/>
    <property type="evidence" value="ECO:0007669"/>
    <property type="project" value="UniProtKB-KW"/>
</dbReference>
<reference evidence="9" key="1">
    <citation type="submission" date="2022-11" db="UniProtKB">
        <authorList>
            <consortium name="WormBaseParasite"/>
        </authorList>
    </citation>
    <scope>IDENTIFICATION</scope>
</reference>
<dbReference type="PANTHER" id="PTHR22988">
    <property type="entry name" value="MYOTONIC DYSTROPHY S/T KINASE-RELATED"/>
    <property type="match status" value="1"/>
</dbReference>
<dbReference type="EC" id="2.7.11.1" evidence="1"/>
<organism evidence="8 9">
    <name type="scientific">Panagrolaimus davidi</name>
    <dbReference type="NCBI Taxonomy" id="227884"/>
    <lineage>
        <taxon>Eukaryota</taxon>
        <taxon>Metazoa</taxon>
        <taxon>Ecdysozoa</taxon>
        <taxon>Nematoda</taxon>
        <taxon>Chromadorea</taxon>
        <taxon>Rhabditida</taxon>
        <taxon>Tylenchina</taxon>
        <taxon>Panagrolaimomorpha</taxon>
        <taxon>Panagrolaimoidea</taxon>
        <taxon>Panagrolaimidae</taxon>
        <taxon>Panagrolaimus</taxon>
    </lineage>
</organism>
<dbReference type="SMART" id="SM00133">
    <property type="entry name" value="S_TK_X"/>
    <property type="match status" value="1"/>
</dbReference>
<evidence type="ECO:0000259" key="7">
    <source>
        <dbReference type="PROSITE" id="PS51285"/>
    </source>
</evidence>
<evidence type="ECO:0000313" key="9">
    <source>
        <dbReference type="WBParaSite" id="PDA_v2.g23622.t1"/>
    </source>
</evidence>
<evidence type="ECO:0000256" key="1">
    <source>
        <dbReference type="ARBA" id="ARBA00012513"/>
    </source>
</evidence>
<keyword evidence="2" id="KW-0723">Serine/threonine-protein kinase</keyword>
<proteinExistence type="predicted"/>
<accession>A0A914PXR4</accession>
<dbReference type="Gene3D" id="1.10.510.10">
    <property type="entry name" value="Transferase(Phosphotransferase) domain 1"/>
    <property type="match status" value="1"/>
</dbReference>
<keyword evidence="4" id="KW-0547">Nucleotide-binding</keyword>
<dbReference type="AlphaFoldDB" id="A0A914PXR4"/>
<keyword evidence="8" id="KW-1185">Reference proteome</keyword>
<evidence type="ECO:0000256" key="4">
    <source>
        <dbReference type="ARBA" id="ARBA00022741"/>
    </source>
</evidence>
<sequence>MHWDRFLDLTSMGHLPSPLSENCVDMIARLCCEEKDRIGSKLGATEIKNHPWFKDIDFENLRNTRAEFIPQVKHAEDTSNFDVGDLNCQDLLKDATLKSGHNFNPAFYDFTFRHFFDYEGGGQPTGRQTQQRPSI</sequence>
<evidence type="ECO:0000256" key="5">
    <source>
        <dbReference type="ARBA" id="ARBA00022777"/>
    </source>
</evidence>
<evidence type="ECO:0000256" key="3">
    <source>
        <dbReference type="ARBA" id="ARBA00022679"/>
    </source>
</evidence>
<dbReference type="Proteomes" id="UP000887578">
    <property type="component" value="Unplaced"/>
</dbReference>
<name>A0A914PXR4_9BILA</name>
<keyword evidence="3" id="KW-0808">Transferase</keyword>